<accession>A0ABZ1SLN3</accession>
<protein>
    <recommendedName>
        <fullName evidence="4">CsbD family protein</fullName>
    </recommendedName>
</protein>
<keyword evidence="3" id="KW-1185">Reference proteome</keyword>
<dbReference type="EMBL" id="CP108085">
    <property type="protein sequence ID" value="WUP73338.1"/>
    <property type="molecule type" value="Genomic_DNA"/>
</dbReference>
<proteinExistence type="predicted"/>
<evidence type="ECO:0008006" key="4">
    <source>
        <dbReference type="Google" id="ProtNLM"/>
    </source>
</evidence>
<evidence type="ECO:0000313" key="2">
    <source>
        <dbReference type="EMBL" id="WUP73338.1"/>
    </source>
</evidence>
<dbReference type="Proteomes" id="UP001432011">
    <property type="component" value="Chromosome"/>
</dbReference>
<organism evidence="2 3">
    <name type="scientific">Microbispora hainanensis</name>
    <dbReference type="NCBI Taxonomy" id="568844"/>
    <lineage>
        <taxon>Bacteria</taxon>
        <taxon>Bacillati</taxon>
        <taxon>Actinomycetota</taxon>
        <taxon>Actinomycetes</taxon>
        <taxon>Streptosporangiales</taxon>
        <taxon>Streptosporangiaceae</taxon>
        <taxon>Microbispora</taxon>
    </lineage>
</organism>
<sequence length="57" mass="6381">MYGRVRRASDQAQTSDELSGSVRRAALARDRLADEDRSSGRAPRRPQGVDAARERRP</sequence>
<gene>
    <name evidence="2" type="ORF">OG913_28595</name>
</gene>
<feature type="region of interest" description="Disordered" evidence="1">
    <location>
        <begin position="1"/>
        <end position="57"/>
    </location>
</feature>
<evidence type="ECO:0000313" key="3">
    <source>
        <dbReference type="Proteomes" id="UP001432011"/>
    </source>
</evidence>
<dbReference type="RefSeq" id="WP_187280672.1">
    <property type="nucleotide sequence ID" value="NZ_CP108085.1"/>
</dbReference>
<feature type="compositionally biased region" description="Basic and acidic residues" evidence="1">
    <location>
        <begin position="27"/>
        <end position="39"/>
    </location>
</feature>
<name>A0ABZ1SLN3_9ACTN</name>
<reference evidence="2" key="1">
    <citation type="submission" date="2022-10" db="EMBL/GenBank/DDBJ databases">
        <title>The complete genomes of actinobacterial strains from the NBC collection.</title>
        <authorList>
            <person name="Joergensen T.S."/>
            <person name="Alvarez Arevalo M."/>
            <person name="Sterndorff E.B."/>
            <person name="Faurdal D."/>
            <person name="Vuksanovic O."/>
            <person name="Mourched A.-S."/>
            <person name="Charusanti P."/>
            <person name="Shaw S."/>
            <person name="Blin K."/>
            <person name="Weber T."/>
        </authorList>
    </citation>
    <scope>NUCLEOTIDE SEQUENCE</scope>
    <source>
        <strain evidence="2">NBC_00254</strain>
    </source>
</reference>
<evidence type="ECO:0000256" key="1">
    <source>
        <dbReference type="SAM" id="MobiDB-lite"/>
    </source>
</evidence>